<dbReference type="InterPro" id="IPR018511">
    <property type="entry name" value="Hemolysin-typ_Ca-bd_CS"/>
</dbReference>
<dbReference type="AlphaFoldDB" id="A0A1B2ENE8"/>
<dbReference type="GO" id="GO:0005576">
    <property type="term" value="C:extracellular region"/>
    <property type="evidence" value="ECO:0007669"/>
    <property type="project" value="UniProtKB-SubCell"/>
</dbReference>
<reference evidence="3" key="1">
    <citation type="submission" date="2016-07" db="EMBL/GenBank/DDBJ databases">
        <title>Microvirga ossetica sp. nov. a new species of rhizobia isolated from root nodules of the legume species Vicia alpestris Steven originated from North Ossetia region in the Caucasus.</title>
        <authorList>
            <person name="Safronova V.I."/>
            <person name="Kuznetsova I.G."/>
            <person name="Sazanova A.L."/>
            <person name="Belimov A."/>
            <person name="Andronov E."/>
            <person name="Osledkin Y.S."/>
            <person name="Onishchuk O.P."/>
            <person name="Kurchak O.N."/>
            <person name="Shaposhnikov A.I."/>
            <person name="Willems A."/>
            <person name="Tikhonovich I.A."/>
        </authorList>
    </citation>
    <scope>NUCLEOTIDE SEQUENCE [LARGE SCALE GENOMIC DNA]</scope>
    <source>
        <strain evidence="3">V5/3M</strain>
    </source>
</reference>
<dbReference type="PANTHER" id="PTHR38340:SF1">
    <property type="entry name" value="S-LAYER PROTEIN"/>
    <property type="match status" value="1"/>
</dbReference>
<comment type="subcellular location">
    <subcellularLocation>
        <location evidence="1">Secreted</location>
    </subcellularLocation>
</comment>
<accession>A0A1B2ENE8</accession>
<gene>
    <name evidence="3" type="ORF">BB934_00735</name>
</gene>
<evidence type="ECO:0000313" key="3">
    <source>
        <dbReference type="EMBL" id="ANY81515.1"/>
    </source>
</evidence>
<dbReference type="InterPro" id="IPR011049">
    <property type="entry name" value="Serralysin-like_metalloprot_C"/>
</dbReference>
<dbReference type="PRINTS" id="PR00313">
    <property type="entry name" value="CABNDNGRPT"/>
</dbReference>
<dbReference type="KEGG" id="moc:BB934_00735"/>
<dbReference type="EMBL" id="CP016616">
    <property type="protein sequence ID" value="ANY81515.1"/>
    <property type="molecule type" value="Genomic_DNA"/>
</dbReference>
<keyword evidence="2" id="KW-0964">Secreted</keyword>
<organism evidence="3">
    <name type="scientific">Microvirga ossetica</name>
    <dbReference type="NCBI Taxonomy" id="1882682"/>
    <lineage>
        <taxon>Bacteria</taxon>
        <taxon>Pseudomonadati</taxon>
        <taxon>Pseudomonadota</taxon>
        <taxon>Alphaproteobacteria</taxon>
        <taxon>Hyphomicrobiales</taxon>
        <taxon>Methylobacteriaceae</taxon>
        <taxon>Microvirga</taxon>
    </lineage>
</organism>
<proteinExistence type="predicted"/>
<evidence type="ECO:0000256" key="2">
    <source>
        <dbReference type="ARBA" id="ARBA00022525"/>
    </source>
</evidence>
<dbReference type="PANTHER" id="PTHR38340">
    <property type="entry name" value="S-LAYER PROTEIN"/>
    <property type="match status" value="1"/>
</dbReference>
<dbReference type="InterPro" id="IPR001343">
    <property type="entry name" value="Hemolysn_Ca-bd"/>
</dbReference>
<dbReference type="InterPro" id="IPR050557">
    <property type="entry name" value="RTX_toxin/Mannuronan_C5-epim"/>
</dbReference>
<dbReference type="Gene3D" id="2.150.10.10">
    <property type="entry name" value="Serralysin-like metalloprotease, C-terminal"/>
    <property type="match status" value="1"/>
</dbReference>
<evidence type="ECO:0000256" key="1">
    <source>
        <dbReference type="ARBA" id="ARBA00004613"/>
    </source>
</evidence>
<dbReference type="GO" id="GO:0005509">
    <property type="term" value="F:calcium ion binding"/>
    <property type="evidence" value="ECO:0007669"/>
    <property type="project" value="InterPro"/>
</dbReference>
<name>A0A1B2ENE8_9HYPH</name>
<dbReference type="PROSITE" id="PS00330">
    <property type="entry name" value="HEMOLYSIN_CALCIUM"/>
    <property type="match status" value="2"/>
</dbReference>
<dbReference type="Pfam" id="PF00353">
    <property type="entry name" value="HemolysinCabind"/>
    <property type="match status" value="2"/>
</dbReference>
<evidence type="ECO:0008006" key="4">
    <source>
        <dbReference type="Google" id="ProtNLM"/>
    </source>
</evidence>
<dbReference type="SUPFAM" id="SSF51120">
    <property type="entry name" value="beta-Roll"/>
    <property type="match status" value="1"/>
</dbReference>
<sequence length="222" mass="24033">MFLDVKGYDTPRLINVTQFYSGTGNDLVDLTSARFNYGATLVNGGTGNDWLLGNSGNDRFFGVAGNDYLKGYGGKDSLSGGDNNDRLYGGRGNDKLNGGSGHDYLYGEFGKDTLAGGKGNDRFVFDVSPISANRDTITDFSVRDDSIHLARSIFTKVGAKGALKSGAFWTGSEAHDANDRIIYNDDTGYLYYDRDGTGGAQQQAIAKLSKHLEITHKDFFIV</sequence>
<protein>
    <recommendedName>
        <fullName evidence="4">Calcium-binding protein</fullName>
    </recommendedName>
</protein>